<dbReference type="EMBL" id="KL584764">
    <property type="protein sequence ID" value="KEQ93724.1"/>
    <property type="molecule type" value="Genomic_DNA"/>
</dbReference>
<dbReference type="GeneID" id="25364090"/>
<dbReference type="RefSeq" id="XP_013342397.1">
    <property type="nucleotide sequence ID" value="XM_013486943.1"/>
</dbReference>
<dbReference type="Proteomes" id="UP000030641">
    <property type="component" value="Unassembled WGS sequence"/>
</dbReference>
<evidence type="ECO:0000313" key="2">
    <source>
        <dbReference type="Proteomes" id="UP000030641"/>
    </source>
</evidence>
<reference evidence="1 2" key="1">
    <citation type="journal article" date="2014" name="BMC Genomics">
        <title>Genome sequencing of four Aureobasidium pullulans varieties: biotechnological potential, stress tolerance, and description of new species.</title>
        <authorList>
            <person name="Gostin Ar C."/>
            <person name="Ohm R.A."/>
            <person name="Kogej T."/>
            <person name="Sonjak S."/>
            <person name="Turk M."/>
            <person name="Zajc J."/>
            <person name="Zalar P."/>
            <person name="Grube M."/>
            <person name="Sun H."/>
            <person name="Han J."/>
            <person name="Sharma A."/>
            <person name="Chiniquy J."/>
            <person name="Ngan C.Y."/>
            <person name="Lipzen A."/>
            <person name="Barry K."/>
            <person name="Grigoriev I.V."/>
            <person name="Gunde-Cimerman N."/>
        </authorList>
    </citation>
    <scope>NUCLEOTIDE SEQUENCE [LARGE SCALE GENOMIC DNA]</scope>
    <source>
        <strain evidence="1 2">EXF-2481</strain>
    </source>
</reference>
<accession>A0A074YCH7</accession>
<name>A0A074YCH7_AURSE</name>
<sequence length="72" mass="7783">MSRLRWCGCVRNLDLLGHRQTTLLSFSSDCAAALAGCSITAILHALSKEETRTALTTVDSGNGPTSYSPWRI</sequence>
<dbReference type="AlphaFoldDB" id="A0A074YCH7"/>
<evidence type="ECO:0000313" key="1">
    <source>
        <dbReference type="EMBL" id="KEQ93724.1"/>
    </source>
</evidence>
<protein>
    <submittedName>
        <fullName evidence="1">Uncharacterized protein</fullName>
    </submittedName>
</protein>
<organism evidence="1 2">
    <name type="scientific">Aureobasidium subglaciale (strain EXF-2481)</name>
    <name type="common">Aureobasidium pullulans var. subglaciale</name>
    <dbReference type="NCBI Taxonomy" id="1043005"/>
    <lineage>
        <taxon>Eukaryota</taxon>
        <taxon>Fungi</taxon>
        <taxon>Dikarya</taxon>
        <taxon>Ascomycota</taxon>
        <taxon>Pezizomycotina</taxon>
        <taxon>Dothideomycetes</taxon>
        <taxon>Dothideomycetidae</taxon>
        <taxon>Dothideales</taxon>
        <taxon>Saccotheciaceae</taxon>
        <taxon>Aureobasidium</taxon>
    </lineage>
</organism>
<gene>
    <name evidence="1" type="ORF">AUEXF2481DRAFT_299851</name>
</gene>
<keyword evidence="2" id="KW-1185">Reference proteome</keyword>
<dbReference type="HOGENOM" id="CLU_2721812_0_0_1"/>
<dbReference type="InParanoid" id="A0A074YCH7"/>
<proteinExistence type="predicted"/>